<organism evidence="1">
    <name type="scientific">Physcomitrium patens</name>
    <name type="common">Spreading-leaved earth moss</name>
    <name type="synonym">Physcomitrella patens</name>
    <dbReference type="NCBI Taxonomy" id="3218"/>
    <lineage>
        <taxon>Eukaryota</taxon>
        <taxon>Viridiplantae</taxon>
        <taxon>Streptophyta</taxon>
        <taxon>Embryophyta</taxon>
        <taxon>Bryophyta</taxon>
        <taxon>Bryophytina</taxon>
        <taxon>Bryopsida</taxon>
        <taxon>Funariidae</taxon>
        <taxon>Funariales</taxon>
        <taxon>Funariaceae</taxon>
        <taxon>Physcomitrium</taxon>
    </lineage>
</organism>
<sequence>MPEYHGQSQRYLFQRFKLQRKYVTDTVGTGSRILLCSPFSWCCSVILRGVEFMPVVNCRSKAVMNGSEWNKVHLYLREPHILGRSFRHWIIRQAQYCDGTKLLEGVSTCRSRLHYRHFRPRAPVSGDTPAWWLDGCQAGLQNSGVWWLSWLAVPA</sequence>
<dbReference type="InParanoid" id="A0A2K1J3A6"/>
<name>A0A2K1J3A6_PHYPA</name>
<dbReference type="EMBL" id="ABEU02000017">
    <property type="protein sequence ID" value="PNR36009.1"/>
    <property type="molecule type" value="Genomic_DNA"/>
</dbReference>
<accession>A0A2K1J3A6</accession>
<reference evidence="2" key="3">
    <citation type="submission" date="2020-12" db="UniProtKB">
        <authorList>
            <consortium name="EnsemblPlants"/>
        </authorList>
    </citation>
    <scope>IDENTIFICATION</scope>
</reference>
<dbReference type="EnsemblPlants" id="Pp3c17_9550V3.1">
    <property type="protein sequence ID" value="PAC:32908384.CDS.1"/>
    <property type="gene ID" value="Pp3c17_9550"/>
</dbReference>
<dbReference type="PaxDb" id="3218-PP1S202_16V6.1"/>
<proteinExistence type="predicted"/>
<reference evidence="1 3" key="1">
    <citation type="journal article" date="2008" name="Science">
        <title>The Physcomitrella genome reveals evolutionary insights into the conquest of land by plants.</title>
        <authorList>
            <person name="Rensing S."/>
            <person name="Lang D."/>
            <person name="Zimmer A."/>
            <person name="Terry A."/>
            <person name="Salamov A."/>
            <person name="Shapiro H."/>
            <person name="Nishiyama T."/>
            <person name="Perroud P.-F."/>
            <person name="Lindquist E."/>
            <person name="Kamisugi Y."/>
            <person name="Tanahashi T."/>
            <person name="Sakakibara K."/>
            <person name="Fujita T."/>
            <person name="Oishi K."/>
            <person name="Shin-I T."/>
            <person name="Kuroki Y."/>
            <person name="Toyoda A."/>
            <person name="Suzuki Y."/>
            <person name="Hashimoto A."/>
            <person name="Yamaguchi K."/>
            <person name="Sugano A."/>
            <person name="Kohara Y."/>
            <person name="Fujiyama A."/>
            <person name="Anterola A."/>
            <person name="Aoki S."/>
            <person name="Ashton N."/>
            <person name="Barbazuk W.B."/>
            <person name="Barker E."/>
            <person name="Bennetzen J."/>
            <person name="Bezanilla M."/>
            <person name="Blankenship R."/>
            <person name="Cho S.H."/>
            <person name="Dutcher S."/>
            <person name="Estelle M."/>
            <person name="Fawcett J.A."/>
            <person name="Gundlach H."/>
            <person name="Hanada K."/>
            <person name="Heyl A."/>
            <person name="Hicks K.A."/>
            <person name="Hugh J."/>
            <person name="Lohr M."/>
            <person name="Mayer K."/>
            <person name="Melkozernov A."/>
            <person name="Murata T."/>
            <person name="Nelson D."/>
            <person name="Pils B."/>
            <person name="Prigge M."/>
            <person name="Reiss B."/>
            <person name="Renner T."/>
            <person name="Rombauts S."/>
            <person name="Rushton P."/>
            <person name="Sanderfoot A."/>
            <person name="Schween G."/>
            <person name="Shiu S.-H."/>
            <person name="Stueber K."/>
            <person name="Theodoulou F.L."/>
            <person name="Tu H."/>
            <person name="Van de Peer Y."/>
            <person name="Verrier P.J."/>
            <person name="Waters E."/>
            <person name="Wood A."/>
            <person name="Yang L."/>
            <person name="Cove D."/>
            <person name="Cuming A."/>
            <person name="Hasebe M."/>
            <person name="Lucas S."/>
            <person name="Mishler D.B."/>
            <person name="Reski R."/>
            <person name="Grigoriev I."/>
            <person name="Quatrano R.S."/>
            <person name="Boore J.L."/>
        </authorList>
    </citation>
    <scope>NUCLEOTIDE SEQUENCE [LARGE SCALE GENOMIC DNA]</scope>
    <source>
        <strain evidence="2 3">cv. Gransden 2004</strain>
    </source>
</reference>
<dbReference type="Proteomes" id="UP000006727">
    <property type="component" value="Chromosome 17"/>
</dbReference>
<keyword evidence="3" id="KW-1185">Reference proteome</keyword>
<evidence type="ECO:0000313" key="2">
    <source>
        <dbReference type="EnsemblPlants" id="PAC:32908384.CDS.1"/>
    </source>
</evidence>
<protein>
    <submittedName>
        <fullName evidence="1 2">Uncharacterized protein</fullName>
    </submittedName>
</protein>
<evidence type="ECO:0000313" key="1">
    <source>
        <dbReference type="EMBL" id="PNR36009.1"/>
    </source>
</evidence>
<dbReference type="AlphaFoldDB" id="A0A2K1J3A6"/>
<gene>
    <name evidence="1" type="ORF">PHYPA_021859</name>
</gene>
<reference evidence="1 3" key="2">
    <citation type="journal article" date="2018" name="Plant J.">
        <title>The Physcomitrella patens chromosome-scale assembly reveals moss genome structure and evolution.</title>
        <authorList>
            <person name="Lang D."/>
            <person name="Ullrich K.K."/>
            <person name="Murat F."/>
            <person name="Fuchs J."/>
            <person name="Jenkins J."/>
            <person name="Haas F.B."/>
            <person name="Piednoel M."/>
            <person name="Gundlach H."/>
            <person name="Van Bel M."/>
            <person name="Meyberg R."/>
            <person name="Vives C."/>
            <person name="Morata J."/>
            <person name="Symeonidi A."/>
            <person name="Hiss M."/>
            <person name="Muchero W."/>
            <person name="Kamisugi Y."/>
            <person name="Saleh O."/>
            <person name="Blanc G."/>
            <person name="Decker E.L."/>
            <person name="van Gessel N."/>
            <person name="Grimwood J."/>
            <person name="Hayes R.D."/>
            <person name="Graham S.W."/>
            <person name="Gunter L.E."/>
            <person name="McDaniel S.F."/>
            <person name="Hoernstein S.N.W."/>
            <person name="Larsson A."/>
            <person name="Li F.W."/>
            <person name="Perroud P.F."/>
            <person name="Phillips J."/>
            <person name="Ranjan P."/>
            <person name="Rokshar D.S."/>
            <person name="Rothfels C.J."/>
            <person name="Schneider L."/>
            <person name="Shu S."/>
            <person name="Stevenson D.W."/>
            <person name="Thummler F."/>
            <person name="Tillich M."/>
            <person name="Villarreal Aguilar J.C."/>
            <person name="Widiez T."/>
            <person name="Wong G.K."/>
            <person name="Wymore A."/>
            <person name="Zhang Y."/>
            <person name="Zimmer A.D."/>
            <person name="Quatrano R.S."/>
            <person name="Mayer K.F.X."/>
            <person name="Goodstein D."/>
            <person name="Casacuberta J.M."/>
            <person name="Vandepoele K."/>
            <person name="Reski R."/>
            <person name="Cuming A.C."/>
            <person name="Tuskan G.A."/>
            <person name="Maumus F."/>
            <person name="Salse J."/>
            <person name="Schmutz J."/>
            <person name="Rensing S.A."/>
        </authorList>
    </citation>
    <scope>NUCLEOTIDE SEQUENCE [LARGE SCALE GENOMIC DNA]</scope>
    <source>
        <strain evidence="2 3">cv. Gransden 2004</strain>
    </source>
</reference>
<dbReference type="Gramene" id="Pp3c17_9550V3.1">
    <property type="protein sequence ID" value="PAC:32908384.CDS.1"/>
    <property type="gene ID" value="Pp3c17_9550"/>
</dbReference>
<evidence type="ECO:0000313" key="3">
    <source>
        <dbReference type="Proteomes" id="UP000006727"/>
    </source>
</evidence>